<feature type="transmembrane region" description="Helical" evidence="12">
    <location>
        <begin position="55"/>
        <end position="74"/>
    </location>
</feature>
<keyword evidence="7" id="KW-0479">Metal-binding</keyword>
<dbReference type="PANTHER" id="PTHR43141">
    <property type="entry name" value="CYTOCHROME BD2 SUBUNIT II"/>
    <property type="match status" value="1"/>
</dbReference>
<organism evidence="13 14">
    <name type="scientific">Flavobacterium faecale</name>
    <dbReference type="NCBI Taxonomy" id="1355330"/>
    <lineage>
        <taxon>Bacteria</taxon>
        <taxon>Pseudomonadati</taxon>
        <taxon>Bacteroidota</taxon>
        <taxon>Flavobacteriia</taxon>
        <taxon>Flavobacteriales</taxon>
        <taxon>Flavobacteriaceae</taxon>
        <taxon>Flavobacterium</taxon>
    </lineage>
</organism>
<keyword evidence="3" id="KW-0813">Transport</keyword>
<feature type="transmembrane region" description="Helical" evidence="12">
    <location>
        <begin position="319"/>
        <end position="341"/>
    </location>
</feature>
<dbReference type="NCBIfam" id="TIGR00203">
    <property type="entry name" value="cydB"/>
    <property type="match status" value="1"/>
</dbReference>
<keyword evidence="9 12" id="KW-1133">Transmembrane helix</keyword>
<evidence type="ECO:0000256" key="10">
    <source>
        <dbReference type="ARBA" id="ARBA00023004"/>
    </source>
</evidence>
<dbReference type="GO" id="GO:0046872">
    <property type="term" value="F:metal ion binding"/>
    <property type="evidence" value="ECO:0007669"/>
    <property type="project" value="UniProtKB-KW"/>
</dbReference>
<dbReference type="RefSeq" id="WP_108741109.1">
    <property type="nucleotide sequence ID" value="NZ_CP020918.1"/>
</dbReference>
<keyword evidence="8" id="KW-0249">Electron transport</keyword>
<evidence type="ECO:0000313" key="14">
    <source>
        <dbReference type="Proteomes" id="UP000244527"/>
    </source>
</evidence>
<evidence type="ECO:0000256" key="4">
    <source>
        <dbReference type="ARBA" id="ARBA00022475"/>
    </source>
</evidence>
<dbReference type="GO" id="GO:0019646">
    <property type="term" value="P:aerobic electron transport chain"/>
    <property type="evidence" value="ECO:0007669"/>
    <property type="project" value="TreeGrafter"/>
</dbReference>
<comment type="subcellular location">
    <subcellularLocation>
        <location evidence="1">Cell membrane</location>
        <topology evidence="1">Multi-pass membrane protein</topology>
    </subcellularLocation>
</comment>
<dbReference type="Proteomes" id="UP000244527">
    <property type="component" value="Chromosome"/>
</dbReference>
<evidence type="ECO:0000313" key="13">
    <source>
        <dbReference type="EMBL" id="AWG22180.1"/>
    </source>
</evidence>
<feature type="transmembrane region" description="Helical" evidence="12">
    <location>
        <begin position="174"/>
        <end position="192"/>
    </location>
</feature>
<dbReference type="InterPro" id="IPR003317">
    <property type="entry name" value="Cyt-d_oxidase_su2"/>
</dbReference>
<keyword evidence="4" id="KW-1003">Cell membrane</keyword>
<reference evidence="13 14" key="1">
    <citation type="submission" date="2017-04" db="EMBL/GenBank/DDBJ databases">
        <title>Compelte genome sequence of WV33.</title>
        <authorList>
            <person name="Lee P.C."/>
        </authorList>
    </citation>
    <scope>NUCLEOTIDE SEQUENCE [LARGE SCALE GENOMIC DNA]</scope>
    <source>
        <strain evidence="13 14">WV33</strain>
    </source>
</reference>
<keyword evidence="14" id="KW-1185">Reference proteome</keyword>
<dbReference type="EMBL" id="CP020918">
    <property type="protein sequence ID" value="AWG22180.1"/>
    <property type="molecule type" value="Genomic_DNA"/>
</dbReference>
<proteinExistence type="inferred from homology"/>
<keyword evidence="10" id="KW-0408">Iron</keyword>
<evidence type="ECO:0000256" key="12">
    <source>
        <dbReference type="SAM" id="Phobius"/>
    </source>
</evidence>
<feature type="transmembrane region" description="Helical" evidence="12">
    <location>
        <begin position="80"/>
        <end position="96"/>
    </location>
</feature>
<keyword evidence="11 12" id="KW-0472">Membrane</keyword>
<dbReference type="AlphaFoldDB" id="A0A2S1LEH4"/>
<dbReference type="PIRSF" id="PIRSF000267">
    <property type="entry name" value="Cyt_oxidse_sub2"/>
    <property type="match status" value="1"/>
</dbReference>
<keyword evidence="5" id="KW-0349">Heme</keyword>
<dbReference type="GO" id="GO:0009055">
    <property type="term" value="F:electron transfer activity"/>
    <property type="evidence" value="ECO:0007669"/>
    <property type="project" value="TreeGrafter"/>
</dbReference>
<dbReference type="PANTHER" id="PTHR43141:SF5">
    <property type="entry name" value="CYTOCHROME BD-I UBIQUINOL OXIDASE SUBUNIT 2"/>
    <property type="match status" value="1"/>
</dbReference>
<evidence type="ECO:0000256" key="8">
    <source>
        <dbReference type="ARBA" id="ARBA00022982"/>
    </source>
</evidence>
<feature type="transmembrane region" description="Helical" evidence="12">
    <location>
        <begin position="276"/>
        <end position="299"/>
    </location>
</feature>
<dbReference type="GO" id="GO:0016682">
    <property type="term" value="F:oxidoreductase activity, acting on diphenols and related substances as donors, oxygen as acceptor"/>
    <property type="evidence" value="ECO:0007669"/>
    <property type="project" value="TreeGrafter"/>
</dbReference>
<feature type="transmembrane region" description="Helical" evidence="12">
    <location>
        <begin position="116"/>
        <end position="136"/>
    </location>
</feature>
<feature type="transmembrane region" description="Helical" evidence="12">
    <location>
        <begin position="247"/>
        <end position="264"/>
    </location>
</feature>
<evidence type="ECO:0000256" key="3">
    <source>
        <dbReference type="ARBA" id="ARBA00022448"/>
    </source>
</evidence>
<dbReference type="GO" id="GO:0005886">
    <property type="term" value="C:plasma membrane"/>
    <property type="evidence" value="ECO:0007669"/>
    <property type="project" value="UniProtKB-SubCell"/>
</dbReference>
<dbReference type="GO" id="GO:0070069">
    <property type="term" value="C:cytochrome complex"/>
    <property type="evidence" value="ECO:0007669"/>
    <property type="project" value="TreeGrafter"/>
</dbReference>
<feature type="transmembrane region" description="Helical" evidence="12">
    <location>
        <begin position="6"/>
        <end position="34"/>
    </location>
</feature>
<gene>
    <name evidence="13" type="ORF">FFWV33_11980</name>
</gene>
<accession>A0A2S1LEH4</accession>
<comment type="similarity">
    <text evidence="2">Belongs to the cytochrome ubiquinol oxidase subunit 2 family.</text>
</comment>
<dbReference type="OrthoDB" id="9776710at2"/>
<evidence type="ECO:0000256" key="11">
    <source>
        <dbReference type="ARBA" id="ARBA00023136"/>
    </source>
</evidence>
<evidence type="ECO:0000256" key="9">
    <source>
        <dbReference type="ARBA" id="ARBA00022989"/>
    </source>
</evidence>
<sequence length="358" mass="40176">MEFFWYVVLIVILGTYVVLDGYDFGAGIIHLFFAKTEKDKKAITNSIGPFWDANEVWLIAGGGILFYAFPTLYAASFSGFYLPLIMILWLLIFRAVGLELRGQFHHPMWEAVWDKAFGIASLLLALFFGVALGNVVRGVNLGMVTNGVSTQEAHYFFLPLWNSSFSPQSSDLGIIDWFTLFLGVVSVVALMIHGGNWIIYKTNSDLNPKLKEVIYKLNFVLLALVIISLSVWHIIEKKPFHNFIDNPILFIFPLITFIGLFGLFKVRSFKKDGTGFIFSTLFLVGGFTSTTASIFPEVLPSTNSVNPSLTIYNVANEPYALSVGVYWFAVAFVLVITYFVIQYKVFSGKMDDVGYGEH</sequence>
<evidence type="ECO:0000256" key="1">
    <source>
        <dbReference type="ARBA" id="ARBA00004651"/>
    </source>
</evidence>
<evidence type="ECO:0000256" key="5">
    <source>
        <dbReference type="ARBA" id="ARBA00022617"/>
    </source>
</evidence>
<dbReference type="Pfam" id="PF02322">
    <property type="entry name" value="Cyt_bd_oxida_II"/>
    <property type="match status" value="1"/>
</dbReference>
<dbReference type="KEGG" id="ffa:FFWV33_11980"/>
<evidence type="ECO:0000256" key="6">
    <source>
        <dbReference type="ARBA" id="ARBA00022692"/>
    </source>
</evidence>
<name>A0A2S1LEH4_9FLAO</name>
<evidence type="ECO:0000256" key="7">
    <source>
        <dbReference type="ARBA" id="ARBA00022723"/>
    </source>
</evidence>
<feature type="transmembrane region" description="Helical" evidence="12">
    <location>
        <begin position="213"/>
        <end position="235"/>
    </location>
</feature>
<keyword evidence="6 12" id="KW-0812">Transmembrane</keyword>
<evidence type="ECO:0000256" key="2">
    <source>
        <dbReference type="ARBA" id="ARBA00007543"/>
    </source>
</evidence>
<protein>
    <submittedName>
        <fullName evidence="13">Cytochrome d ubiquinol oxidase subunit II</fullName>
    </submittedName>
</protein>